<evidence type="ECO:0000313" key="3">
    <source>
        <dbReference type="Proteomes" id="UP001151760"/>
    </source>
</evidence>
<organism evidence="2 3">
    <name type="scientific">Tanacetum coccineum</name>
    <dbReference type="NCBI Taxonomy" id="301880"/>
    <lineage>
        <taxon>Eukaryota</taxon>
        <taxon>Viridiplantae</taxon>
        <taxon>Streptophyta</taxon>
        <taxon>Embryophyta</taxon>
        <taxon>Tracheophyta</taxon>
        <taxon>Spermatophyta</taxon>
        <taxon>Magnoliopsida</taxon>
        <taxon>eudicotyledons</taxon>
        <taxon>Gunneridae</taxon>
        <taxon>Pentapetalae</taxon>
        <taxon>asterids</taxon>
        <taxon>campanulids</taxon>
        <taxon>Asterales</taxon>
        <taxon>Asteraceae</taxon>
        <taxon>Asteroideae</taxon>
        <taxon>Anthemideae</taxon>
        <taxon>Anthemidinae</taxon>
        <taxon>Tanacetum</taxon>
    </lineage>
</organism>
<keyword evidence="1" id="KW-1133">Transmembrane helix</keyword>
<evidence type="ECO:0000313" key="2">
    <source>
        <dbReference type="EMBL" id="GJT43238.1"/>
    </source>
</evidence>
<reference evidence="2" key="2">
    <citation type="submission" date="2022-01" db="EMBL/GenBank/DDBJ databases">
        <authorList>
            <person name="Yamashiro T."/>
            <person name="Shiraishi A."/>
            <person name="Satake H."/>
            <person name="Nakayama K."/>
        </authorList>
    </citation>
    <scope>NUCLEOTIDE SEQUENCE</scope>
</reference>
<keyword evidence="1" id="KW-0472">Membrane</keyword>
<comment type="caution">
    <text evidence="2">The sequence shown here is derived from an EMBL/GenBank/DDBJ whole genome shotgun (WGS) entry which is preliminary data.</text>
</comment>
<keyword evidence="1" id="KW-0812">Transmembrane</keyword>
<dbReference type="Proteomes" id="UP001151760">
    <property type="component" value="Unassembled WGS sequence"/>
</dbReference>
<gene>
    <name evidence="2" type="ORF">Tco_0951953</name>
</gene>
<keyword evidence="3" id="KW-1185">Reference proteome</keyword>
<name>A0ABQ5DWB4_9ASTR</name>
<evidence type="ECO:0000256" key="1">
    <source>
        <dbReference type="SAM" id="Phobius"/>
    </source>
</evidence>
<accession>A0ABQ5DWB4</accession>
<feature type="transmembrane region" description="Helical" evidence="1">
    <location>
        <begin position="165"/>
        <end position="190"/>
    </location>
</feature>
<proteinExistence type="predicted"/>
<reference evidence="2" key="1">
    <citation type="journal article" date="2022" name="Int. J. Mol. Sci.">
        <title>Draft Genome of Tanacetum Coccineum: Genomic Comparison of Closely Related Tanacetum-Family Plants.</title>
        <authorList>
            <person name="Yamashiro T."/>
            <person name="Shiraishi A."/>
            <person name="Nakayama K."/>
            <person name="Satake H."/>
        </authorList>
    </citation>
    <scope>NUCLEOTIDE SEQUENCE</scope>
</reference>
<protein>
    <submittedName>
        <fullName evidence="2">Uncharacterized protein</fullName>
    </submittedName>
</protein>
<dbReference type="EMBL" id="BQNB010015711">
    <property type="protein sequence ID" value="GJT43238.1"/>
    <property type="molecule type" value="Genomic_DNA"/>
</dbReference>
<sequence>MYESSLYYFLIALHMKLKGVDTYANRNISILMLGLGAVYMGSRCGGERDDYVGGFVWGGGVGAGRRDPDSPLVLPQSTGGRYSQKGWPWTHDERASQKVFVRKRKFTVVDLLSTELFGNALALHRHDKLQDTDSSVFPVRCILYTKEGFHGISWHDKSYSFSFSILLLVVIIIMVVFVVVVLVVVVIAIVFPLVPVFLLGLLALAIDAACAFRAEEMPSLISCRMAAKVMAGVSDVDVLLGGILSTKDNA</sequence>